<dbReference type="InterPro" id="IPR050492">
    <property type="entry name" value="Bact_metal-bind_prot9"/>
</dbReference>
<reference evidence="5 6" key="1">
    <citation type="submission" date="2016-08" db="EMBL/GenBank/DDBJ databases">
        <title>Complete Genome Sequence Of The Indigo Reducing Clostridium isatidis DSM15098.</title>
        <authorList>
            <person name="Little G.T."/>
            <person name="Minton N.P."/>
        </authorList>
    </citation>
    <scope>NUCLEOTIDE SEQUENCE [LARGE SCALE GENOMIC DNA]</scope>
    <source>
        <strain evidence="5 6">DSM 15098</strain>
    </source>
</reference>
<keyword evidence="2" id="KW-0813">Transport</keyword>
<dbReference type="PANTHER" id="PTHR42953:SF1">
    <property type="entry name" value="METAL-BINDING PROTEIN HI_0362-RELATED"/>
    <property type="match status" value="1"/>
</dbReference>
<dbReference type="KEGG" id="cia:BEN51_11205"/>
<name>A0A343JES2_9CLOT</name>
<evidence type="ECO:0000313" key="6">
    <source>
        <dbReference type="Proteomes" id="UP000264883"/>
    </source>
</evidence>
<dbReference type="Proteomes" id="UP000264883">
    <property type="component" value="Chromosome"/>
</dbReference>
<dbReference type="GO" id="GO:0030001">
    <property type="term" value="P:metal ion transport"/>
    <property type="evidence" value="ECO:0007669"/>
    <property type="project" value="InterPro"/>
</dbReference>
<evidence type="ECO:0000313" key="5">
    <source>
        <dbReference type="EMBL" id="ASW44030.1"/>
    </source>
</evidence>
<dbReference type="RefSeq" id="WP_119866156.1">
    <property type="nucleotide sequence ID" value="NZ_CP016786.1"/>
</dbReference>
<dbReference type="GO" id="GO:0046872">
    <property type="term" value="F:metal ion binding"/>
    <property type="evidence" value="ECO:0007669"/>
    <property type="project" value="UniProtKB-KW"/>
</dbReference>
<comment type="subcellular location">
    <subcellularLocation>
        <location evidence="1">Cell envelope</location>
    </subcellularLocation>
</comment>
<keyword evidence="6" id="KW-1185">Reference proteome</keyword>
<accession>A0A343JES2</accession>
<dbReference type="InterPro" id="IPR006127">
    <property type="entry name" value="ZnuA-like"/>
</dbReference>
<dbReference type="OrthoDB" id="1929331at2"/>
<evidence type="ECO:0000256" key="4">
    <source>
        <dbReference type="ARBA" id="ARBA00022729"/>
    </source>
</evidence>
<dbReference type="Pfam" id="PF01297">
    <property type="entry name" value="ZnuA"/>
    <property type="match status" value="1"/>
</dbReference>
<keyword evidence="4" id="KW-0732">Signal</keyword>
<proteinExistence type="predicted"/>
<evidence type="ECO:0000256" key="1">
    <source>
        <dbReference type="ARBA" id="ARBA00004196"/>
    </source>
</evidence>
<dbReference type="AlphaFoldDB" id="A0A343JES2"/>
<dbReference type="PANTHER" id="PTHR42953">
    <property type="entry name" value="HIGH-AFFINITY ZINC UPTAKE SYSTEM PROTEIN ZNUA-RELATED"/>
    <property type="match status" value="1"/>
</dbReference>
<dbReference type="SUPFAM" id="SSF53807">
    <property type="entry name" value="Helical backbone' metal receptor"/>
    <property type="match status" value="1"/>
</dbReference>
<evidence type="ECO:0000256" key="2">
    <source>
        <dbReference type="ARBA" id="ARBA00022448"/>
    </source>
</evidence>
<keyword evidence="3" id="KW-0479">Metal-binding</keyword>
<organism evidence="5 6">
    <name type="scientific">Clostridium isatidis</name>
    <dbReference type="NCBI Taxonomy" id="182773"/>
    <lineage>
        <taxon>Bacteria</taxon>
        <taxon>Bacillati</taxon>
        <taxon>Bacillota</taxon>
        <taxon>Clostridia</taxon>
        <taxon>Eubacteriales</taxon>
        <taxon>Clostridiaceae</taxon>
        <taxon>Clostridium</taxon>
    </lineage>
</organism>
<evidence type="ECO:0000256" key="3">
    <source>
        <dbReference type="ARBA" id="ARBA00022723"/>
    </source>
</evidence>
<dbReference type="Gene3D" id="3.40.50.1980">
    <property type="entry name" value="Nitrogenase molybdenum iron protein domain"/>
    <property type="match status" value="1"/>
</dbReference>
<dbReference type="GO" id="GO:0030313">
    <property type="term" value="C:cell envelope"/>
    <property type="evidence" value="ECO:0007669"/>
    <property type="project" value="UniProtKB-SubCell"/>
</dbReference>
<protein>
    <submittedName>
        <fullName evidence="5">Uncharacterized protein</fullName>
    </submittedName>
</protein>
<dbReference type="EMBL" id="CP016786">
    <property type="protein sequence ID" value="ASW44030.1"/>
    <property type="molecule type" value="Genomic_DNA"/>
</dbReference>
<gene>
    <name evidence="5" type="ORF">BEN51_11205</name>
</gene>
<sequence length="293" mass="34628">MKKLTYTLIIFTFSLFLFLNISRNSLEATINSEDEIQQNQKLDILSVNENQYKIIKDLVKDKHNVDYLVKNNEELKDYKIDDFVLENILNKDLLIYSDLENKDFIDKINEGRKSLRNKEKNTIDNKLRIINISRGIYPINIEIVSKVEVNPYYYLGINEYKIALYNIKIALQEKDIANRDYYERNYNELIKEIDSFMEGTASSLEKMKEYKILVDSNKFDYFFKSLGIQITKVNKDNINSYLEEDKVIFIHDIKEENILPSENNFKSLEFDFEDGSLAAIKNNITRLVEVLIN</sequence>